<feature type="non-terminal residue" evidence="2">
    <location>
        <position position="1"/>
    </location>
</feature>
<evidence type="ECO:0000313" key="3">
    <source>
        <dbReference type="Proteomes" id="UP000681720"/>
    </source>
</evidence>
<dbReference type="InterPro" id="IPR014044">
    <property type="entry name" value="CAP_dom"/>
</dbReference>
<proteinExistence type="predicted"/>
<dbReference type="Proteomes" id="UP000681720">
    <property type="component" value="Unassembled WGS sequence"/>
</dbReference>
<name>A0A8S3DE75_9BILA</name>
<organism evidence="2 3">
    <name type="scientific">Rotaria magnacalcarata</name>
    <dbReference type="NCBI Taxonomy" id="392030"/>
    <lineage>
        <taxon>Eukaryota</taxon>
        <taxon>Metazoa</taxon>
        <taxon>Spiralia</taxon>
        <taxon>Gnathifera</taxon>
        <taxon>Rotifera</taxon>
        <taxon>Eurotatoria</taxon>
        <taxon>Bdelloidea</taxon>
        <taxon>Philodinida</taxon>
        <taxon>Philodinidae</taxon>
        <taxon>Rotaria</taxon>
    </lineage>
</organism>
<protein>
    <recommendedName>
        <fullName evidence="1">SCP domain-containing protein</fullName>
    </recommendedName>
</protein>
<dbReference type="EMBL" id="CAJOBJ010210023">
    <property type="protein sequence ID" value="CAF5008222.1"/>
    <property type="molecule type" value="Genomic_DNA"/>
</dbReference>
<dbReference type="Gene3D" id="3.40.33.10">
    <property type="entry name" value="CAP"/>
    <property type="match status" value="1"/>
</dbReference>
<dbReference type="AlphaFoldDB" id="A0A8S3DE75"/>
<dbReference type="SUPFAM" id="SSF55797">
    <property type="entry name" value="PR-1-like"/>
    <property type="match status" value="1"/>
</dbReference>
<reference evidence="2" key="1">
    <citation type="submission" date="2021-02" db="EMBL/GenBank/DDBJ databases">
        <authorList>
            <person name="Nowell W R."/>
        </authorList>
    </citation>
    <scope>NUCLEOTIDE SEQUENCE</scope>
</reference>
<comment type="caution">
    <text evidence="2">The sequence shown here is derived from an EMBL/GenBank/DDBJ whole genome shotgun (WGS) entry which is preliminary data.</text>
</comment>
<accession>A0A8S3DE75</accession>
<feature type="domain" description="SCP" evidence="1">
    <location>
        <begin position="18"/>
        <end position="57"/>
    </location>
</feature>
<evidence type="ECO:0000259" key="1">
    <source>
        <dbReference type="Pfam" id="PF00188"/>
    </source>
</evidence>
<dbReference type="InterPro" id="IPR035940">
    <property type="entry name" value="CAP_sf"/>
</dbReference>
<evidence type="ECO:0000313" key="2">
    <source>
        <dbReference type="EMBL" id="CAF5008222.1"/>
    </source>
</evidence>
<gene>
    <name evidence="2" type="ORF">GIL414_LOCUS57693</name>
</gene>
<sequence length="61" mass="6806">NSGSTEDVEDFAQATCQLVNGVRRQYDAPPVEVDDQLTAIAQDWANQMALTGKLEHRPLEY</sequence>
<feature type="non-terminal residue" evidence="2">
    <location>
        <position position="61"/>
    </location>
</feature>
<dbReference type="Pfam" id="PF00188">
    <property type="entry name" value="CAP"/>
    <property type="match status" value="1"/>
</dbReference>